<name>A0A6N2W950_9FIRM</name>
<dbReference type="EMBL" id="CACRTG010000041">
    <property type="protein sequence ID" value="VYT35876.1"/>
    <property type="molecule type" value="Genomic_DNA"/>
</dbReference>
<reference evidence="1" key="1">
    <citation type="submission" date="2019-11" db="EMBL/GenBank/DDBJ databases">
        <authorList>
            <person name="Feng L."/>
        </authorList>
    </citation>
    <scope>NUCLEOTIDE SEQUENCE</scope>
    <source>
        <strain evidence="1">CnexileLFYP112</strain>
    </source>
</reference>
<sequence>MCRVNKGQTKTLESVILGKYIWGMDNQIYIDGPDMLHGKFLIHAARRTRIFITGSRYVDHCLYWDTWKEYPAKPKYYMTGSAVLTDIELDQCPKWKEKAIKITKEHYEKSRVHQST</sequence>
<accession>A0A6N2W950</accession>
<gene>
    <name evidence="1" type="ORF">CNLFYP112_03062</name>
</gene>
<protein>
    <submittedName>
        <fullName evidence="1">Uncharacterized protein</fullName>
    </submittedName>
</protein>
<organism evidence="1">
    <name type="scientific">[Clostridium] nexile</name>
    <dbReference type="NCBI Taxonomy" id="29361"/>
    <lineage>
        <taxon>Bacteria</taxon>
        <taxon>Bacillati</taxon>
        <taxon>Bacillota</taxon>
        <taxon>Clostridia</taxon>
        <taxon>Lachnospirales</taxon>
        <taxon>Lachnospiraceae</taxon>
        <taxon>Tyzzerella</taxon>
    </lineage>
</organism>
<dbReference type="AlphaFoldDB" id="A0A6N2W950"/>
<evidence type="ECO:0000313" key="1">
    <source>
        <dbReference type="EMBL" id="VYT35876.1"/>
    </source>
</evidence>
<proteinExistence type="predicted"/>